<keyword evidence="1" id="KW-0479">Metal-binding</keyword>
<proteinExistence type="predicted"/>
<evidence type="ECO:0000256" key="3">
    <source>
        <dbReference type="ARBA" id="ARBA00023002"/>
    </source>
</evidence>
<dbReference type="AlphaFoldDB" id="A0A1A8TPM5"/>
<dbReference type="GO" id="GO:0005506">
    <property type="term" value="F:iron ion binding"/>
    <property type="evidence" value="ECO:0007669"/>
    <property type="project" value="InterPro"/>
</dbReference>
<dbReference type="NCBIfam" id="NF002814">
    <property type="entry name" value="PRK02963.1"/>
    <property type="match status" value="1"/>
</dbReference>
<dbReference type="Proteomes" id="UP000092544">
    <property type="component" value="Unassembled WGS sequence"/>
</dbReference>
<evidence type="ECO:0000313" key="6">
    <source>
        <dbReference type="Proteomes" id="UP000092544"/>
    </source>
</evidence>
<evidence type="ECO:0000256" key="1">
    <source>
        <dbReference type="ARBA" id="ARBA00022723"/>
    </source>
</evidence>
<keyword evidence="6" id="KW-1185">Reference proteome</keyword>
<gene>
    <name evidence="5" type="primary">csiD</name>
    <name evidence="5" type="ORF">MSP8886_03603</name>
</gene>
<dbReference type="EMBL" id="FLOB01000012">
    <property type="protein sequence ID" value="SBS36198.1"/>
    <property type="molecule type" value="Genomic_DNA"/>
</dbReference>
<dbReference type="Gene3D" id="3.60.130.10">
    <property type="entry name" value="Clavaminate synthase-like"/>
    <property type="match status" value="1"/>
</dbReference>
<dbReference type="Pfam" id="PF08943">
    <property type="entry name" value="CsiD"/>
    <property type="match status" value="1"/>
</dbReference>
<dbReference type="OrthoDB" id="8954293at2"/>
<keyword evidence="4" id="KW-0408">Iron</keyword>
<keyword evidence="2" id="KW-0223">Dioxygenase</keyword>
<dbReference type="InterPro" id="IPR042098">
    <property type="entry name" value="TauD-like_sf"/>
</dbReference>
<organism evidence="5 6">
    <name type="scientific">Marinomonas spartinae</name>
    <dbReference type="NCBI Taxonomy" id="1792290"/>
    <lineage>
        <taxon>Bacteria</taxon>
        <taxon>Pseudomonadati</taxon>
        <taxon>Pseudomonadota</taxon>
        <taxon>Gammaproteobacteria</taxon>
        <taxon>Oceanospirillales</taxon>
        <taxon>Oceanospirillaceae</taxon>
        <taxon>Marinomonas</taxon>
    </lineage>
</organism>
<reference evidence="5 6" key="1">
    <citation type="submission" date="2016-06" db="EMBL/GenBank/DDBJ databases">
        <authorList>
            <person name="Kjaerup R.B."/>
            <person name="Dalgaard T.S."/>
            <person name="Juul-Madsen H.R."/>
        </authorList>
    </citation>
    <scope>NUCLEOTIDE SEQUENCE [LARGE SCALE GENOMIC DNA]</scope>
    <source>
        <strain evidence="5 6">CECT 8886</strain>
    </source>
</reference>
<sequence length="326" mass="37656">MQTQIKAKSAAENQASTHAGNTFQGFSVVDYPTSKRLKVVTLHAETMAAFIAAVEEWSVQNIEYKPFLRFEVADRLDAITNYTLGAFLNATVRDRETGAFLLNYNDELIGETGELRTELDIKLSTAVSHIIGLSNYDAMYGQYYARFTVRHVDNSDSYLRKAYRRMELHNDGTYVNERTDYVLMQKLKEENMQGGNSLMLHLDDWAELDKFYHHPLAKKDILWGAPKSKNVETKVEHPIFFEEDANGKPLMLYIDQFAEPRNKEEGKYLYEMGESLEADPNYLSVPMPVGTMMVLHNHFWLHGRDQFVPHPELCRELLRQRGHFTD</sequence>
<dbReference type="RefSeq" id="WP_083201021.1">
    <property type="nucleotide sequence ID" value="NZ_FLOB01000012.1"/>
</dbReference>
<accession>A0A1A8TPM5</accession>
<dbReference type="STRING" id="1792290.MSP8886_03603"/>
<keyword evidence="3" id="KW-0560">Oxidoreductase</keyword>
<evidence type="ECO:0000256" key="4">
    <source>
        <dbReference type="ARBA" id="ARBA00023004"/>
    </source>
</evidence>
<dbReference type="SUPFAM" id="SSF51197">
    <property type="entry name" value="Clavaminate synthase-like"/>
    <property type="match status" value="1"/>
</dbReference>
<dbReference type="InterPro" id="IPR015038">
    <property type="entry name" value="GlaH"/>
</dbReference>
<dbReference type="GO" id="GO:0016706">
    <property type="term" value="F:2-oxoglutarate-dependent dioxygenase activity"/>
    <property type="evidence" value="ECO:0007669"/>
    <property type="project" value="UniProtKB-ARBA"/>
</dbReference>
<name>A0A1A8TPM5_9GAMM</name>
<evidence type="ECO:0000256" key="2">
    <source>
        <dbReference type="ARBA" id="ARBA00022964"/>
    </source>
</evidence>
<evidence type="ECO:0000313" key="5">
    <source>
        <dbReference type="EMBL" id="SBS36198.1"/>
    </source>
</evidence>
<dbReference type="GO" id="GO:0050498">
    <property type="term" value="F:oxidoreductase activity, acting on paired donors, with incorporation or reduction of molecular oxygen, with 2-oxoglutarate as one donor, and the other dehydrogenated"/>
    <property type="evidence" value="ECO:0007669"/>
    <property type="project" value="InterPro"/>
</dbReference>
<protein>
    <submittedName>
        <fullName evidence="5">Protein CsiD</fullName>
    </submittedName>
</protein>